<evidence type="ECO:0000313" key="2">
    <source>
        <dbReference type="Proteomes" id="UP001168883"/>
    </source>
</evidence>
<gene>
    <name evidence="1" type="ORF">Q3C12_22150</name>
</gene>
<dbReference type="EMBL" id="JAUMKJ010000030">
    <property type="protein sequence ID" value="MDO3679719.1"/>
    <property type="molecule type" value="Genomic_DNA"/>
</dbReference>
<dbReference type="RefSeq" id="WP_302879903.1">
    <property type="nucleotide sequence ID" value="NZ_JAUMKJ010000030.1"/>
</dbReference>
<protein>
    <submittedName>
        <fullName evidence="1">DUF6171 family protein</fullName>
    </submittedName>
</protein>
<accession>A0ABT8VFH9</accession>
<sequence>MQQRANGCKGCRESVQITPDKLQRLVDIATRGRAAATDELYAQRMAHCGRCPDLQYETTCRYCGCLVAVKARLLDSVCPCPLFPKW</sequence>
<dbReference type="Pfam" id="PF19668">
    <property type="entry name" value="DUF6171"/>
    <property type="match status" value="1"/>
</dbReference>
<keyword evidence="2" id="KW-1185">Reference proteome</keyword>
<name>A0ABT8VFH9_9BACL</name>
<proteinExistence type="predicted"/>
<dbReference type="Proteomes" id="UP001168883">
    <property type="component" value="Unassembled WGS sequence"/>
</dbReference>
<organism evidence="1 2">
    <name type="scientific">Paenibacillus ehimensis</name>
    <dbReference type="NCBI Taxonomy" id="79264"/>
    <lineage>
        <taxon>Bacteria</taxon>
        <taxon>Bacillati</taxon>
        <taxon>Bacillota</taxon>
        <taxon>Bacilli</taxon>
        <taxon>Bacillales</taxon>
        <taxon>Paenibacillaceae</taxon>
        <taxon>Paenibacillus</taxon>
    </lineage>
</organism>
<evidence type="ECO:0000313" key="1">
    <source>
        <dbReference type="EMBL" id="MDO3679719.1"/>
    </source>
</evidence>
<dbReference type="InterPro" id="IPR046169">
    <property type="entry name" value="DUF6171"/>
</dbReference>
<comment type="caution">
    <text evidence="1">The sequence shown here is derived from an EMBL/GenBank/DDBJ whole genome shotgun (WGS) entry which is preliminary data.</text>
</comment>
<reference evidence="1" key="1">
    <citation type="submission" date="2023-07" db="EMBL/GenBank/DDBJ databases">
        <authorList>
            <person name="Aktuganov G."/>
            <person name="Boyko T."/>
            <person name="Delegan Y."/>
            <person name="Galimzianova N."/>
            <person name="Gilvanova E."/>
            <person name="Korobov V."/>
            <person name="Kuzmina L."/>
            <person name="Melentiev A."/>
            <person name="Milman P."/>
            <person name="Ryabova A."/>
            <person name="Stupak E."/>
            <person name="Yasakov T."/>
            <person name="Zharikova N."/>
            <person name="Zhurenko E."/>
        </authorList>
    </citation>
    <scope>NUCLEOTIDE SEQUENCE</scope>
    <source>
        <strain evidence="1">IB-739</strain>
    </source>
</reference>